<reference evidence="1 2" key="1">
    <citation type="submission" date="2023-09" db="EMBL/GenBank/DDBJ databases">
        <title>Genome completion map analysis of the actinomycetes C11-1.</title>
        <authorList>
            <person name="Qin P."/>
            <person name="Guan P."/>
        </authorList>
    </citation>
    <scope>NUCLEOTIDE SEQUENCE [LARGE SCALE GENOMIC DNA]</scope>
    <source>
        <strain evidence="1 2">C11-1</strain>
    </source>
</reference>
<protein>
    <submittedName>
        <fullName evidence="1">Uncharacterized protein</fullName>
    </submittedName>
</protein>
<organism evidence="1 2">
    <name type="scientific">Streptomyces durocortorensis</name>
    <dbReference type="NCBI Taxonomy" id="2811104"/>
    <lineage>
        <taxon>Bacteria</taxon>
        <taxon>Bacillati</taxon>
        <taxon>Actinomycetota</taxon>
        <taxon>Actinomycetes</taxon>
        <taxon>Kitasatosporales</taxon>
        <taxon>Streptomycetaceae</taxon>
        <taxon>Streptomyces</taxon>
    </lineage>
</organism>
<accession>A0ABY9W4M3</accession>
<name>A0ABY9W4M3_9ACTN</name>
<evidence type="ECO:0000313" key="1">
    <source>
        <dbReference type="EMBL" id="WNF31114.1"/>
    </source>
</evidence>
<evidence type="ECO:0000313" key="2">
    <source>
        <dbReference type="Proteomes" id="UP001303236"/>
    </source>
</evidence>
<sequence length="84" mass="9195">MADGSIKGPVGYRGSIEVPDSIQVGDLVLHDHVYFAVADMVSARDGAKVLHFKYRAPLLVEGSTTVYRQVAYMVSFGEIVYSRS</sequence>
<gene>
    <name evidence="1" type="ORF">RI138_32215</name>
</gene>
<keyword evidence="2" id="KW-1185">Reference proteome</keyword>
<dbReference type="EMBL" id="CP134500">
    <property type="protein sequence ID" value="WNF31114.1"/>
    <property type="molecule type" value="Genomic_DNA"/>
</dbReference>
<dbReference type="Proteomes" id="UP001303236">
    <property type="component" value="Chromosome"/>
</dbReference>
<proteinExistence type="predicted"/>